<dbReference type="InterPro" id="IPR049278">
    <property type="entry name" value="MS_channel_C"/>
</dbReference>
<keyword evidence="7" id="KW-0406">Ion transport</keyword>
<evidence type="ECO:0000256" key="1">
    <source>
        <dbReference type="ARBA" id="ARBA00004651"/>
    </source>
</evidence>
<evidence type="ECO:0000256" key="3">
    <source>
        <dbReference type="ARBA" id="ARBA00022475"/>
    </source>
</evidence>
<keyword evidence="7" id="KW-0407">Ion channel</keyword>
<dbReference type="SUPFAM" id="SSF50182">
    <property type="entry name" value="Sm-like ribonucleoproteins"/>
    <property type="match status" value="1"/>
</dbReference>
<evidence type="ECO:0000313" key="10">
    <source>
        <dbReference type="EMBL" id="ABM02395.1"/>
    </source>
</evidence>
<feature type="transmembrane region" description="Helical" evidence="7">
    <location>
        <begin position="22"/>
        <end position="40"/>
    </location>
</feature>
<accession>A1SSD0</accession>
<dbReference type="PANTHER" id="PTHR30221:SF1">
    <property type="entry name" value="SMALL-CONDUCTANCE MECHANOSENSITIVE CHANNEL"/>
    <property type="match status" value="1"/>
</dbReference>
<dbReference type="PROSITE" id="PS01246">
    <property type="entry name" value="UPF0003"/>
    <property type="match status" value="1"/>
</dbReference>
<dbReference type="EMBL" id="CP000510">
    <property type="protein sequence ID" value="ABM02395.1"/>
    <property type="molecule type" value="Genomic_DNA"/>
</dbReference>
<dbReference type="PANTHER" id="PTHR30221">
    <property type="entry name" value="SMALL-CONDUCTANCE MECHANOSENSITIVE CHANNEL"/>
    <property type="match status" value="1"/>
</dbReference>
<dbReference type="InterPro" id="IPR023408">
    <property type="entry name" value="MscS_beta-dom_sf"/>
</dbReference>
<dbReference type="SUPFAM" id="SSF82861">
    <property type="entry name" value="Mechanosensitive channel protein MscS (YggB), transmembrane region"/>
    <property type="match status" value="1"/>
</dbReference>
<dbReference type="InterPro" id="IPR011066">
    <property type="entry name" value="MscS_channel_C_sf"/>
</dbReference>
<dbReference type="InterPro" id="IPR045275">
    <property type="entry name" value="MscS_archaea/bacteria_type"/>
</dbReference>
<evidence type="ECO:0000256" key="2">
    <source>
        <dbReference type="ARBA" id="ARBA00008017"/>
    </source>
</evidence>
<keyword evidence="6 7" id="KW-0472">Membrane</keyword>
<dbReference type="eggNOG" id="COG0668">
    <property type="taxonomic scope" value="Bacteria"/>
</dbReference>
<dbReference type="STRING" id="357804.Ping_0541"/>
<dbReference type="GO" id="GO:0008381">
    <property type="term" value="F:mechanosensitive monoatomic ion channel activity"/>
    <property type="evidence" value="ECO:0007669"/>
    <property type="project" value="InterPro"/>
</dbReference>
<dbReference type="AlphaFoldDB" id="A1SSD0"/>
<dbReference type="InterPro" id="IPR006686">
    <property type="entry name" value="MscS_channel_CS"/>
</dbReference>
<evidence type="ECO:0000259" key="8">
    <source>
        <dbReference type="Pfam" id="PF00924"/>
    </source>
</evidence>
<comment type="function">
    <text evidence="7">Mechanosensitive channel that participates in the regulation of osmotic pressure changes within the cell, opening in response to stretch forces in the membrane lipid bilayer, without the need for other proteins. Contributes to normal resistance to hypoosmotic shock. Forms an ion channel of 1.0 nanosiemens conductance with a slight preference for anions.</text>
</comment>
<keyword evidence="7" id="KW-0813">Transport</keyword>
<dbReference type="Proteomes" id="UP000000639">
    <property type="component" value="Chromosome"/>
</dbReference>
<evidence type="ECO:0000256" key="4">
    <source>
        <dbReference type="ARBA" id="ARBA00022692"/>
    </source>
</evidence>
<comment type="subcellular location">
    <subcellularLocation>
        <location evidence="7">Cell inner membrane</location>
        <topology evidence="7">Multi-pass membrane protein</topology>
    </subcellularLocation>
    <subcellularLocation>
        <location evidence="1">Cell membrane</location>
        <topology evidence="1">Multi-pass membrane protein</topology>
    </subcellularLocation>
</comment>
<dbReference type="InterPro" id="IPR006685">
    <property type="entry name" value="MscS_channel_2nd"/>
</dbReference>
<evidence type="ECO:0000313" key="11">
    <source>
        <dbReference type="Proteomes" id="UP000000639"/>
    </source>
</evidence>
<dbReference type="Gene3D" id="3.30.70.100">
    <property type="match status" value="1"/>
</dbReference>
<feature type="transmembrane region" description="Helical" evidence="7">
    <location>
        <begin position="60"/>
        <end position="82"/>
    </location>
</feature>
<evidence type="ECO:0000256" key="5">
    <source>
        <dbReference type="ARBA" id="ARBA00022989"/>
    </source>
</evidence>
<comment type="subunit">
    <text evidence="7">Homoheptamer.</text>
</comment>
<dbReference type="RefSeq" id="WP_011768954.1">
    <property type="nucleotide sequence ID" value="NC_008709.1"/>
</dbReference>
<dbReference type="InterPro" id="IPR008910">
    <property type="entry name" value="MSC_TM_helix"/>
</dbReference>
<name>A1SSD0_PSYIN</name>
<dbReference type="Pfam" id="PF21082">
    <property type="entry name" value="MS_channel_3rd"/>
    <property type="match status" value="1"/>
</dbReference>
<keyword evidence="7" id="KW-0997">Cell inner membrane</keyword>
<keyword evidence="3" id="KW-1003">Cell membrane</keyword>
<gene>
    <name evidence="10" type="ordered locus">Ping_0541</name>
</gene>
<dbReference type="Pfam" id="PF05552">
    <property type="entry name" value="MS_channel_1st_1"/>
    <property type="match status" value="1"/>
</dbReference>
<protein>
    <recommendedName>
        <fullName evidence="7">Small-conductance mechanosensitive channel</fullName>
    </recommendedName>
</protein>
<evidence type="ECO:0000256" key="7">
    <source>
        <dbReference type="RuleBase" id="RU369025"/>
    </source>
</evidence>
<feature type="transmembrane region" description="Helical" evidence="7">
    <location>
        <begin position="88"/>
        <end position="118"/>
    </location>
</feature>
<dbReference type="Gene3D" id="2.30.30.60">
    <property type="match status" value="1"/>
</dbReference>
<dbReference type="SUPFAM" id="SSF82689">
    <property type="entry name" value="Mechanosensitive channel protein MscS (YggB), C-terminal domain"/>
    <property type="match status" value="1"/>
</dbReference>
<comment type="similarity">
    <text evidence="2 7">Belongs to the MscS (TC 1.A.23) family.</text>
</comment>
<feature type="domain" description="Mechanosensitive ion channel MscS" evidence="8">
    <location>
        <begin position="105"/>
        <end position="170"/>
    </location>
</feature>
<proteinExistence type="inferred from homology"/>
<dbReference type="KEGG" id="pin:Ping_0541"/>
<organism evidence="10 11">
    <name type="scientific">Psychromonas ingrahamii (strain DSM 17664 / CCUG 51855 / 37)</name>
    <dbReference type="NCBI Taxonomy" id="357804"/>
    <lineage>
        <taxon>Bacteria</taxon>
        <taxon>Pseudomonadati</taxon>
        <taxon>Pseudomonadota</taxon>
        <taxon>Gammaproteobacteria</taxon>
        <taxon>Alteromonadales</taxon>
        <taxon>Psychromonadaceae</taxon>
        <taxon>Psychromonas</taxon>
    </lineage>
</organism>
<comment type="caution">
    <text evidence="7">Lacks conserved residue(s) required for the propagation of feature annotation.</text>
</comment>
<keyword evidence="5 7" id="KW-1133">Transmembrane helix</keyword>
<dbReference type="Gene3D" id="1.10.287.1260">
    <property type="match status" value="1"/>
</dbReference>
<keyword evidence="11" id="KW-1185">Reference proteome</keyword>
<feature type="domain" description="Mechanosensitive ion channel MscS C-terminal" evidence="9">
    <location>
        <begin position="177"/>
        <end position="259"/>
    </location>
</feature>
<evidence type="ECO:0000259" key="9">
    <source>
        <dbReference type="Pfam" id="PF21082"/>
    </source>
</evidence>
<evidence type="ECO:0000256" key="6">
    <source>
        <dbReference type="ARBA" id="ARBA00023136"/>
    </source>
</evidence>
<dbReference type="HOGENOM" id="CLU_037945_1_1_6"/>
<keyword evidence="4 7" id="KW-0812">Transmembrane</keyword>
<sequence>MMTPDQMITLVTVNAIEYGPKLIAAIVLWVIGSWVIKLLVSGLNKAMEKGKVDPSLKPFLCSISGIVLKVMLGITVLGMLSIEMTSFVAILAAAGLAVGMALSGTLQNFAGGVMILLFKPFKVGDFIDAQGHMGTVKEIQIFNSILTTPDNKTIIIPNGGLSTSSMVNFSTEKKRRVDWTISVAYGDDLDKARAVIKQLCDADQRIFTDPAVVIVVSALADSSVNFSVRAWVNAPDFFPVFWAMNENIYKTFPKEGLNIPFPQMDVHLHKESA</sequence>
<reference evidence="10 11" key="1">
    <citation type="submission" date="2007-01" db="EMBL/GenBank/DDBJ databases">
        <title>Complete sequence of Psychromonas ingrahamii 37.</title>
        <authorList>
            <consortium name="US DOE Joint Genome Institute"/>
            <person name="Copeland A."/>
            <person name="Lucas S."/>
            <person name="Lapidus A."/>
            <person name="Barry K."/>
            <person name="Detter J.C."/>
            <person name="Glavina del Rio T."/>
            <person name="Hammon N."/>
            <person name="Israni S."/>
            <person name="Dalin E."/>
            <person name="Tice H."/>
            <person name="Pitluck S."/>
            <person name="Thompson L.S."/>
            <person name="Brettin T."/>
            <person name="Bruce D."/>
            <person name="Han C."/>
            <person name="Tapia R."/>
            <person name="Schmutz J."/>
            <person name="Larimer F."/>
            <person name="Land M."/>
            <person name="Hauser L."/>
            <person name="Kyrpides N."/>
            <person name="Ivanova N."/>
            <person name="Staley J."/>
            <person name="Richardson P."/>
        </authorList>
    </citation>
    <scope>NUCLEOTIDE SEQUENCE [LARGE SCALE GENOMIC DNA]</scope>
    <source>
        <strain evidence="10 11">37</strain>
    </source>
</reference>
<dbReference type="InterPro" id="IPR011014">
    <property type="entry name" value="MscS_channel_TM-2"/>
</dbReference>
<dbReference type="InterPro" id="IPR010920">
    <property type="entry name" value="LSM_dom_sf"/>
</dbReference>
<dbReference type="Pfam" id="PF00924">
    <property type="entry name" value="MS_channel_2nd"/>
    <property type="match status" value="1"/>
</dbReference>
<dbReference type="GO" id="GO:0005886">
    <property type="term" value="C:plasma membrane"/>
    <property type="evidence" value="ECO:0007669"/>
    <property type="project" value="UniProtKB-SubCell"/>
</dbReference>